<reference evidence="2" key="1">
    <citation type="journal article" date="2014" name="Int. J. Syst. Evol. Microbiol.">
        <title>Complete genome sequence of Corynebacterium casei LMG S-19264T (=DSM 44701T), isolated from a smear-ripened cheese.</title>
        <authorList>
            <consortium name="US DOE Joint Genome Institute (JGI-PGF)"/>
            <person name="Walter F."/>
            <person name="Albersmeier A."/>
            <person name="Kalinowski J."/>
            <person name="Ruckert C."/>
        </authorList>
    </citation>
    <scope>NUCLEOTIDE SEQUENCE</scope>
    <source>
        <strain evidence="2">KCTC 22164</strain>
    </source>
</reference>
<dbReference type="Proteomes" id="UP000631300">
    <property type="component" value="Unassembled WGS sequence"/>
</dbReference>
<dbReference type="Pfam" id="PF13279">
    <property type="entry name" value="4HBT_2"/>
    <property type="match status" value="1"/>
</dbReference>
<dbReference type="AlphaFoldDB" id="A0A918JR54"/>
<dbReference type="CDD" id="cd00586">
    <property type="entry name" value="4HBT"/>
    <property type="match status" value="1"/>
</dbReference>
<proteinExistence type="predicted"/>
<dbReference type="SUPFAM" id="SSF54637">
    <property type="entry name" value="Thioesterase/thiol ester dehydrase-isomerase"/>
    <property type="match status" value="1"/>
</dbReference>
<name>A0A918JR54_9ALTE</name>
<evidence type="ECO:0000256" key="1">
    <source>
        <dbReference type="ARBA" id="ARBA00022801"/>
    </source>
</evidence>
<accession>A0A918JR54</accession>
<comment type="caution">
    <text evidence="2">The sequence shown here is derived from an EMBL/GenBank/DDBJ whole genome shotgun (WGS) entry which is preliminary data.</text>
</comment>
<gene>
    <name evidence="2" type="ORF">GCM10007391_31600</name>
</gene>
<dbReference type="PANTHER" id="PTHR31793">
    <property type="entry name" value="4-HYDROXYBENZOYL-COA THIOESTERASE FAMILY MEMBER"/>
    <property type="match status" value="1"/>
</dbReference>
<reference evidence="2" key="2">
    <citation type="submission" date="2020-09" db="EMBL/GenBank/DDBJ databases">
        <authorList>
            <person name="Sun Q."/>
            <person name="Kim S."/>
        </authorList>
    </citation>
    <scope>NUCLEOTIDE SEQUENCE</scope>
    <source>
        <strain evidence="2">KCTC 22164</strain>
    </source>
</reference>
<dbReference type="GO" id="GO:0047617">
    <property type="term" value="F:fatty acyl-CoA hydrolase activity"/>
    <property type="evidence" value="ECO:0007669"/>
    <property type="project" value="TreeGrafter"/>
</dbReference>
<dbReference type="RefSeq" id="WP_189408096.1">
    <property type="nucleotide sequence ID" value="NZ_BMXP01000011.1"/>
</dbReference>
<evidence type="ECO:0000313" key="3">
    <source>
        <dbReference type="Proteomes" id="UP000631300"/>
    </source>
</evidence>
<protein>
    <submittedName>
        <fullName evidence="2">4-hydroxybenzoyl-CoA thioesterase</fullName>
    </submittedName>
</protein>
<dbReference type="EMBL" id="BMXP01000011">
    <property type="protein sequence ID" value="GGW95038.1"/>
    <property type="molecule type" value="Genomic_DNA"/>
</dbReference>
<dbReference type="InterPro" id="IPR029069">
    <property type="entry name" value="HotDog_dom_sf"/>
</dbReference>
<dbReference type="Gene3D" id="3.10.129.10">
    <property type="entry name" value="Hotdog Thioesterase"/>
    <property type="match status" value="1"/>
</dbReference>
<keyword evidence="3" id="KW-1185">Reference proteome</keyword>
<evidence type="ECO:0000313" key="2">
    <source>
        <dbReference type="EMBL" id="GGW95038.1"/>
    </source>
</evidence>
<dbReference type="InterPro" id="IPR050563">
    <property type="entry name" value="4-hydroxybenzoyl-CoA_TE"/>
</dbReference>
<dbReference type="PANTHER" id="PTHR31793:SF37">
    <property type="entry name" value="ACYL-COA THIOESTER HYDROLASE YBGC"/>
    <property type="match status" value="1"/>
</dbReference>
<sequence>MSDSLPWRRPAPFTQTWQITQAHLDHYNHVNNVAYLSQLEKLAWAHSNALGLRFEDYQACDRAMVIRRHELEYLQPAHLDDTLICATWIIDCDNKLSLTRQFQFICTRREKTVFEAQTRFICVSLSTGVPKRMPQAFKTCYGAACVSEQA</sequence>
<organism evidence="2 3">
    <name type="scientific">Alteromonas halophila</name>
    <dbReference type="NCBI Taxonomy" id="516698"/>
    <lineage>
        <taxon>Bacteria</taxon>
        <taxon>Pseudomonadati</taxon>
        <taxon>Pseudomonadota</taxon>
        <taxon>Gammaproteobacteria</taxon>
        <taxon>Alteromonadales</taxon>
        <taxon>Alteromonadaceae</taxon>
        <taxon>Alteromonas/Salinimonas group</taxon>
        <taxon>Alteromonas</taxon>
    </lineage>
</organism>
<keyword evidence="1" id="KW-0378">Hydrolase</keyword>